<evidence type="ECO:0000313" key="7">
    <source>
        <dbReference type="EMBL" id="MFC3099840.1"/>
    </source>
</evidence>
<dbReference type="SUPFAM" id="SSF55874">
    <property type="entry name" value="ATPase domain of HSP90 chaperone/DNA topoisomerase II/histidine kinase"/>
    <property type="match status" value="1"/>
</dbReference>
<comment type="caution">
    <text evidence="7">The sequence shown here is derived from an EMBL/GenBank/DDBJ whole genome shotgun (WGS) entry which is preliminary data.</text>
</comment>
<dbReference type="PANTHER" id="PTHR24421">
    <property type="entry name" value="NITRATE/NITRITE SENSOR PROTEIN NARX-RELATED"/>
    <property type="match status" value="1"/>
</dbReference>
<dbReference type="RefSeq" id="WP_336918614.1">
    <property type="nucleotide sequence ID" value="NZ_JBANRN010000005.1"/>
</dbReference>
<sequence length="398" mass="42964">MPALLPGQIETVAELRDLYRAAEARAARLRLLSETGRELAQIGADSGVDAREEAFQAALDTSARRLAHFLGWGSGKIILRPEGEIGDSRIPIPAPGADGAPIAWLVIPGFTSPDTIRDAEDREAVQMLLQMFGAAIDRSRREAERSQLLEQLQERERRLEYLVGRLFFAQEEERRRVSRELHDGVAQKATALFRMLEGDAAVPGRLAGIARELVSELREVIGGLRPTILDDLGLPAALRALAEGLKSEGFAVEQDIAEGAPRWPPNLETAFFRVAQEAMSNIRKHAGGPCRVKIALMAGEQNAEWRLLVRDHGTGGQGGEVGTSGLNPADFAATLSASPGEHIGIEVMRERMAAIGGSLSWRFVPGGGVEVLATLARHRLSILPEAHMPQKNASGGTA</sequence>
<dbReference type="Gene3D" id="3.30.565.10">
    <property type="entry name" value="Histidine kinase-like ATPase, C-terminal domain"/>
    <property type="match status" value="1"/>
</dbReference>
<keyword evidence="4 7" id="KW-0418">Kinase</keyword>
<keyword evidence="5" id="KW-0902">Two-component regulatory system</keyword>
<dbReference type="CDD" id="cd16917">
    <property type="entry name" value="HATPase_UhpB-NarQ-NarX-like"/>
    <property type="match status" value="1"/>
</dbReference>
<evidence type="ECO:0000313" key="8">
    <source>
        <dbReference type="Proteomes" id="UP001595378"/>
    </source>
</evidence>
<comment type="catalytic activity">
    <reaction evidence="1">
        <text>ATP + protein L-histidine = ADP + protein N-phospho-L-histidine.</text>
        <dbReference type="EC" id="2.7.13.3"/>
    </reaction>
</comment>
<dbReference type="InterPro" id="IPR036890">
    <property type="entry name" value="HATPase_C_sf"/>
</dbReference>
<evidence type="ECO:0000256" key="5">
    <source>
        <dbReference type="ARBA" id="ARBA00023012"/>
    </source>
</evidence>
<dbReference type="InterPro" id="IPR050482">
    <property type="entry name" value="Sensor_HK_TwoCompSys"/>
</dbReference>
<name>A0ABV7EEK5_9SPHN</name>
<dbReference type="EMBL" id="JBHRSU010000003">
    <property type="protein sequence ID" value="MFC3099840.1"/>
    <property type="molecule type" value="Genomic_DNA"/>
</dbReference>
<accession>A0ABV7EEK5</accession>
<evidence type="ECO:0000256" key="1">
    <source>
        <dbReference type="ARBA" id="ARBA00000085"/>
    </source>
</evidence>
<dbReference type="Proteomes" id="UP001595378">
    <property type="component" value="Unassembled WGS sequence"/>
</dbReference>
<keyword evidence="8" id="KW-1185">Reference proteome</keyword>
<dbReference type="EC" id="2.7.13.3" evidence="2"/>
<feature type="domain" description="Histidine kinase/HSP90-like ATPase" evidence="6">
    <location>
        <begin position="268"/>
        <end position="375"/>
    </location>
</feature>
<evidence type="ECO:0000256" key="3">
    <source>
        <dbReference type="ARBA" id="ARBA00022679"/>
    </source>
</evidence>
<gene>
    <name evidence="7" type="ORF">ACFODK_02935</name>
</gene>
<evidence type="ECO:0000259" key="6">
    <source>
        <dbReference type="Pfam" id="PF02518"/>
    </source>
</evidence>
<reference evidence="8" key="1">
    <citation type="journal article" date="2019" name="Int. J. Syst. Evol. Microbiol.">
        <title>The Global Catalogue of Microorganisms (GCM) 10K type strain sequencing project: providing services to taxonomists for standard genome sequencing and annotation.</title>
        <authorList>
            <consortium name="The Broad Institute Genomics Platform"/>
            <consortium name="The Broad Institute Genome Sequencing Center for Infectious Disease"/>
            <person name="Wu L."/>
            <person name="Ma J."/>
        </authorList>
    </citation>
    <scope>NUCLEOTIDE SEQUENCE [LARGE SCALE GENOMIC DNA]</scope>
    <source>
        <strain evidence="8">KCTC 52606</strain>
    </source>
</reference>
<dbReference type="PANTHER" id="PTHR24421:SF10">
    <property type="entry name" value="NITRATE_NITRITE SENSOR PROTEIN NARQ"/>
    <property type="match status" value="1"/>
</dbReference>
<evidence type="ECO:0000256" key="2">
    <source>
        <dbReference type="ARBA" id="ARBA00012438"/>
    </source>
</evidence>
<dbReference type="GO" id="GO:0016301">
    <property type="term" value="F:kinase activity"/>
    <property type="evidence" value="ECO:0007669"/>
    <property type="project" value="UniProtKB-KW"/>
</dbReference>
<dbReference type="Gene3D" id="1.20.5.1930">
    <property type="match status" value="1"/>
</dbReference>
<protein>
    <recommendedName>
        <fullName evidence="2">histidine kinase</fullName>
        <ecNumber evidence="2">2.7.13.3</ecNumber>
    </recommendedName>
</protein>
<proteinExistence type="predicted"/>
<keyword evidence="3" id="KW-0808">Transferase</keyword>
<organism evidence="7 8">
    <name type="scientific">Alteraurantiacibacter lauratis</name>
    <dbReference type="NCBI Taxonomy" id="2054627"/>
    <lineage>
        <taxon>Bacteria</taxon>
        <taxon>Pseudomonadati</taxon>
        <taxon>Pseudomonadota</taxon>
        <taxon>Alphaproteobacteria</taxon>
        <taxon>Sphingomonadales</taxon>
        <taxon>Erythrobacteraceae</taxon>
        <taxon>Alteraurantiacibacter</taxon>
    </lineage>
</organism>
<dbReference type="InterPro" id="IPR003594">
    <property type="entry name" value="HATPase_dom"/>
</dbReference>
<dbReference type="Pfam" id="PF02518">
    <property type="entry name" value="HATPase_c"/>
    <property type="match status" value="1"/>
</dbReference>
<evidence type="ECO:0000256" key="4">
    <source>
        <dbReference type="ARBA" id="ARBA00022777"/>
    </source>
</evidence>